<dbReference type="EMBL" id="FOVJ01000001">
    <property type="protein sequence ID" value="SFN46520.1"/>
    <property type="molecule type" value="Genomic_DNA"/>
</dbReference>
<evidence type="ECO:0000256" key="1">
    <source>
        <dbReference type="ARBA" id="ARBA00004429"/>
    </source>
</evidence>
<evidence type="ECO:0000256" key="7">
    <source>
        <dbReference type="ARBA" id="ARBA00022989"/>
    </source>
</evidence>
<evidence type="ECO:0000256" key="9">
    <source>
        <dbReference type="RuleBase" id="RU364070"/>
    </source>
</evidence>
<dbReference type="InterPro" id="IPR027463">
    <property type="entry name" value="AcrB_DN_DC_subdom"/>
</dbReference>
<organism evidence="11 12">
    <name type="scientific">Nitrosospira briensis</name>
    <dbReference type="NCBI Taxonomy" id="35799"/>
    <lineage>
        <taxon>Bacteria</taxon>
        <taxon>Pseudomonadati</taxon>
        <taxon>Pseudomonadota</taxon>
        <taxon>Betaproteobacteria</taxon>
        <taxon>Nitrosomonadales</taxon>
        <taxon>Nitrosomonadaceae</taxon>
        <taxon>Nitrosospira</taxon>
    </lineage>
</organism>
<evidence type="ECO:0000256" key="4">
    <source>
        <dbReference type="ARBA" id="ARBA00022475"/>
    </source>
</evidence>
<accession>A0A1I4Z9G0</accession>
<dbReference type="PANTHER" id="PTHR32063">
    <property type="match status" value="1"/>
</dbReference>
<dbReference type="SUPFAM" id="SSF82866">
    <property type="entry name" value="Multidrug efflux transporter AcrB transmembrane domain"/>
    <property type="match status" value="2"/>
</dbReference>
<dbReference type="PANTHER" id="PTHR32063:SF24">
    <property type="entry name" value="CATION EFFLUX SYSTEM (ACRB_ACRD_ACRF FAMILY)"/>
    <property type="match status" value="1"/>
</dbReference>
<feature type="transmembrane region" description="Helical" evidence="9">
    <location>
        <begin position="928"/>
        <end position="953"/>
    </location>
</feature>
<dbReference type="SUPFAM" id="SSF82714">
    <property type="entry name" value="Multidrug efflux transporter AcrB TolC docking domain, DN and DC subdomains"/>
    <property type="match status" value="2"/>
</dbReference>
<feature type="transmembrane region" description="Helical" evidence="9">
    <location>
        <begin position="900"/>
        <end position="922"/>
    </location>
</feature>
<dbReference type="GO" id="GO:0015562">
    <property type="term" value="F:efflux transmembrane transporter activity"/>
    <property type="evidence" value="ECO:0007669"/>
    <property type="project" value="InterPro"/>
</dbReference>
<evidence type="ECO:0000256" key="10">
    <source>
        <dbReference type="SAM" id="MobiDB-lite"/>
    </source>
</evidence>
<feature type="transmembrane region" description="Helical" evidence="9">
    <location>
        <begin position="873"/>
        <end position="893"/>
    </location>
</feature>
<dbReference type="Proteomes" id="UP000183107">
    <property type="component" value="Unassembled WGS sequence"/>
</dbReference>
<evidence type="ECO:0000256" key="8">
    <source>
        <dbReference type="ARBA" id="ARBA00023136"/>
    </source>
</evidence>
<keyword evidence="12" id="KW-1185">Reference proteome</keyword>
<feature type="transmembrane region" description="Helical" evidence="9">
    <location>
        <begin position="12"/>
        <end position="32"/>
    </location>
</feature>
<dbReference type="STRING" id="1266925.GCA_000619905_02917"/>
<name>A0A1I4Z9G0_9PROT</name>
<dbReference type="NCBIfam" id="TIGR00915">
    <property type="entry name" value="2A0602"/>
    <property type="match status" value="1"/>
</dbReference>
<keyword evidence="7 9" id="KW-1133">Transmembrane helix</keyword>
<feature type="transmembrane region" description="Helical" evidence="9">
    <location>
        <begin position="400"/>
        <end position="421"/>
    </location>
</feature>
<feature type="transmembrane region" description="Helical" evidence="9">
    <location>
        <begin position="370"/>
        <end position="394"/>
    </location>
</feature>
<keyword evidence="4" id="KW-1003">Cell membrane</keyword>
<dbReference type="PRINTS" id="PR00702">
    <property type="entry name" value="ACRIFLAVINRP"/>
</dbReference>
<keyword evidence="6 9" id="KW-0812">Transmembrane</keyword>
<dbReference type="Gene3D" id="3.30.70.1320">
    <property type="entry name" value="Multidrug efflux transporter AcrB pore domain like"/>
    <property type="match status" value="1"/>
</dbReference>
<dbReference type="FunFam" id="3.30.70.1430:FF:000001">
    <property type="entry name" value="Efflux pump membrane transporter"/>
    <property type="match status" value="1"/>
</dbReference>
<feature type="transmembrane region" description="Helical" evidence="9">
    <location>
        <begin position="344"/>
        <end position="363"/>
    </location>
</feature>
<dbReference type="NCBIfam" id="NF000282">
    <property type="entry name" value="RND_permease_1"/>
    <property type="match status" value="1"/>
</dbReference>
<feature type="transmembrane region" description="Helical" evidence="9">
    <location>
        <begin position="974"/>
        <end position="997"/>
    </location>
</feature>
<evidence type="ECO:0000256" key="3">
    <source>
        <dbReference type="ARBA" id="ARBA00022448"/>
    </source>
</evidence>
<evidence type="ECO:0000256" key="5">
    <source>
        <dbReference type="ARBA" id="ARBA00022519"/>
    </source>
</evidence>
<keyword evidence="3 9" id="KW-0813">Transport</keyword>
<dbReference type="GO" id="GO:0042910">
    <property type="term" value="F:xenobiotic transmembrane transporter activity"/>
    <property type="evidence" value="ECO:0007669"/>
    <property type="project" value="TreeGrafter"/>
</dbReference>
<dbReference type="RefSeq" id="WP_074795286.1">
    <property type="nucleotide sequence ID" value="NZ_FOVJ01000001.1"/>
</dbReference>
<comment type="subcellular location">
    <subcellularLocation>
        <location evidence="1 9">Cell inner membrane</location>
        <topology evidence="1 9">Multi-pass membrane protein</topology>
    </subcellularLocation>
</comment>
<dbReference type="GO" id="GO:0005886">
    <property type="term" value="C:plasma membrane"/>
    <property type="evidence" value="ECO:0007669"/>
    <property type="project" value="UniProtKB-SubCell"/>
</dbReference>
<keyword evidence="5 9" id="KW-0997">Cell inner membrane</keyword>
<dbReference type="Gene3D" id="3.30.2090.10">
    <property type="entry name" value="Multidrug efflux transporter AcrB TolC docking domain, DN and DC subdomains"/>
    <property type="match status" value="2"/>
</dbReference>
<dbReference type="InterPro" id="IPR001036">
    <property type="entry name" value="Acrflvin-R"/>
</dbReference>
<protein>
    <recommendedName>
        <fullName evidence="9">Efflux pump membrane transporter</fullName>
    </recommendedName>
</protein>
<keyword evidence="8 9" id="KW-0472">Membrane</keyword>
<dbReference type="AlphaFoldDB" id="A0A1I4Z9G0"/>
<feature type="transmembrane region" description="Helical" evidence="9">
    <location>
        <begin position="1003"/>
        <end position="1031"/>
    </location>
</feature>
<dbReference type="SUPFAM" id="SSF82693">
    <property type="entry name" value="Multidrug efflux transporter AcrB pore domain, PN1, PN2, PC1 and PC2 subdomains"/>
    <property type="match status" value="4"/>
</dbReference>
<comment type="similarity">
    <text evidence="2 9">Belongs to the resistance-nodulation-cell division (RND) (TC 2.A.6) family.</text>
</comment>
<evidence type="ECO:0000256" key="2">
    <source>
        <dbReference type="ARBA" id="ARBA00010942"/>
    </source>
</evidence>
<gene>
    <name evidence="11" type="ORF">SAMN05216386_1087</name>
</gene>
<dbReference type="GO" id="GO:0009636">
    <property type="term" value="P:response to toxic substance"/>
    <property type="evidence" value="ECO:0007669"/>
    <property type="project" value="UniProtKB-ARBA"/>
</dbReference>
<dbReference type="FunFam" id="1.20.1640.10:FF:000001">
    <property type="entry name" value="Efflux pump membrane transporter"/>
    <property type="match status" value="1"/>
</dbReference>
<dbReference type="Gene3D" id="1.20.1640.10">
    <property type="entry name" value="Multidrug efflux transporter AcrB transmembrane domain"/>
    <property type="match status" value="2"/>
</dbReference>
<reference evidence="12" key="1">
    <citation type="submission" date="2016-10" db="EMBL/GenBank/DDBJ databases">
        <authorList>
            <person name="Varghese N."/>
        </authorList>
    </citation>
    <scope>NUCLEOTIDE SEQUENCE [LARGE SCALE GENOMIC DNA]</scope>
    <source>
        <strain evidence="12">Nsp8</strain>
    </source>
</reference>
<feature type="transmembrane region" description="Helical" evidence="9">
    <location>
        <begin position="442"/>
        <end position="462"/>
    </location>
</feature>
<feature type="transmembrane region" description="Helical" evidence="9">
    <location>
        <begin position="537"/>
        <end position="555"/>
    </location>
</feature>
<dbReference type="InterPro" id="IPR004764">
    <property type="entry name" value="MdtF-like"/>
</dbReference>
<evidence type="ECO:0000313" key="11">
    <source>
        <dbReference type="EMBL" id="SFN46520.1"/>
    </source>
</evidence>
<sequence>MKISHFCIDRPVFASVLSIVITLAGGVALYNLPIAQYPEIAPVEISVTATYPGASAEVAAQNVASPIEQQVNGADKLMYMSSASSSTGVMTLSVYFDIDANPSLAQVEVQNRVNLALPLLPASVQAQGVAVKKQSAAMMMVVSIYSPDDRYQPVYVSNYASIFILDAIKRIPGAGQATIMGTPDYAMRVWLKPDRMATLGVTARDVQLAVAQQNEQYAVGSIGQSPTDRPVEQSFSITTKSRLTTPEEFDNIIIRAASEGAAIVRLKDVGYTELGQRNYSLRTTRQGKPATVLVVYQQPGANALDVARGVRETLEEMKKTFPPGIEYEITMDTTEFTRASIQSVIYTFFEALALVVAVVFLFLQNLRATLIPIIAVPISVIGAASGMIALGFSLNMLTMFGMILTIGIVVDDAIVVVEAVEHNMSRFGLSARDAAKKSMDEVGGALIAIVLVLCAVFIPVAFIPGVTGQLYKQFAITIAISVAISGVVALTLSPALAALLLKPPAGEKRGFFKWFDDWFARMTEGYIRSVQLVIKRFSVALMLFIGMIALSFILLKQVPGSFLPPEDQGVVLGAVLMPDASGLDRTAAVSRHATDYFMSHPAARSIVVLDGFSLLDGQMKSNAATFFVGLKDFEERYAGDNAETQSVPALMRDAAAKFANIAEGVILPINPPSIPGLGTTGGMELYIQSKGDNDSQQIAQVIEEYLAQARTRPELTNITSTYNAAAQVLRLDVDRAKAETLGIAVEDVYSTMQTMFGSSFVSQFAKFSRLFQVIIQGEPASRLTPKDIDYLYVRSRTGSMVPINAVATTHFDRGPDVVTRFNNFTAVKVTAEAAAGFSSGEAINAMEEIAAQILPSDYGIAWSGQTFEEKKAGGSSMLVLVFGLIMVFLILAGQYEKWSLPLGVLSAVPFALFGALLAIFVRGLSNDVYFQIGLTMLIALAAKNAILIFEYAVSNRASGQSIYDAAINAARDRLRPIIMTSLAFTLGCVPLAIATGVSANSKISIGTGVVGGMIGATVIAIFFIPMFYWAIEMLLQKMSGKGKTLAEDKPAGTAKMEGGDTEGANPAPALTKGPPE</sequence>
<dbReference type="OrthoDB" id="9176627at2"/>
<evidence type="ECO:0000256" key="6">
    <source>
        <dbReference type="ARBA" id="ARBA00022692"/>
    </source>
</evidence>
<feature type="region of interest" description="Disordered" evidence="10">
    <location>
        <begin position="1044"/>
        <end position="1076"/>
    </location>
</feature>
<proteinExistence type="inferred from homology"/>
<feature type="transmembrane region" description="Helical" evidence="9">
    <location>
        <begin position="474"/>
        <end position="501"/>
    </location>
</feature>
<dbReference type="Gene3D" id="3.30.70.1430">
    <property type="entry name" value="Multidrug efflux transporter AcrB pore domain"/>
    <property type="match status" value="2"/>
</dbReference>
<evidence type="ECO:0000313" key="12">
    <source>
        <dbReference type="Proteomes" id="UP000183107"/>
    </source>
</evidence>
<dbReference type="Pfam" id="PF00873">
    <property type="entry name" value="ACR_tran"/>
    <property type="match status" value="1"/>
</dbReference>
<dbReference type="Gene3D" id="3.30.70.1440">
    <property type="entry name" value="Multidrug efflux transporter AcrB pore domain"/>
    <property type="match status" value="1"/>
</dbReference>